<feature type="region of interest" description="Disordered" evidence="9">
    <location>
        <begin position="1"/>
        <end position="26"/>
    </location>
</feature>
<dbReference type="InterPro" id="IPR029061">
    <property type="entry name" value="THDP-binding"/>
</dbReference>
<feature type="compositionally biased region" description="Basic and acidic residues" evidence="9">
    <location>
        <begin position="1"/>
        <end position="10"/>
    </location>
</feature>
<keyword evidence="7 8" id="KW-0670">Pyruvate</keyword>
<dbReference type="EMBL" id="JBEGCJ010000002">
    <property type="protein sequence ID" value="MEQ6917055.1"/>
    <property type="molecule type" value="Genomic_DNA"/>
</dbReference>
<evidence type="ECO:0000313" key="11">
    <source>
        <dbReference type="EMBL" id="MEQ6917055.1"/>
    </source>
</evidence>
<dbReference type="Proteomes" id="UP001442468">
    <property type="component" value="Unassembled WGS sequence"/>
</dbReference>
<organism evidence="11 12">
    <name type="scientific">Halomonas aquatica</name>
    <dbReference type="NCBI Taxonomy" id="3151123"/>
    <lineage>
        <taxon>Bacteria</taxon>
        <taxon>Pseudomonadati</taxon>
        <taxon>Pseudomonadota</taxon>
        <taxon>Gammaproteobacteria</taxon>
        <taxon>Oceanospirillales</taxon>
        <taxon>Halomonadaceae</taxon>
        <taxon>Halomonas</taxon>
    </lineage>
</organism>
<dbReference type="CDD" id="cd02000">
    <property type="entry name" value="TPP_E1_PDC_ADC_BCADC"/>
    <property type="match status" value="1"/>
</dbReference>
<keyword evidence="6 8" id="KW-0786">Thiamine pyrophosphate</keyword>
<evidence type="ECO:0000256" key="3">
    <source>
        <dbReference type="ARBA" id="ARBA00012281"/>
    </source>
</evidence>
<evidence type="ECO:0000256" key="7">
    <source>
        <dbReference type="ARBA" id="ARBA00023317"/>
    </source>
</evidence>
<gene>
    <name evidence="8 11" type="primary">pdhA</name>
    <name evidence="11" type="ORF">ABE960_05930</name>
</gene>
<comment type="cofactor">
    <cofactor evidence="1 8">
        <name>thiamine diphosphate</name>
        <dbReference type="ChEBI" id="CHEBI:58937"/>
    </cofactor>
</comment>
<evidence type="ECO:0000259" key="10">
    <source>
        <dbReference type="Pfam" id="PF00676"/>
    </source>
</evidence>
<evidence type="ECO:0000256" key="1">
    <source>
        <dbReference type="ARBA" id="ARBA00001964"/>
    </source>
</evidence>
<protein>
    <recommendedName>
        <fullName evidence="4 8">Pyruvate dehydrogenase E1 component subunit alpha</fullName>
        <ecNumber evidence="3 8">1.2.4.1</ecNumber>
    </recommendedName>
</protein>
<evidence type="ECO:0000256" key="4">
    <source>
        <dbReference type="ARBA" id="ARBA00014159"/>
    </source>
</evidence>
<accession>A0ABV1NF67</accession>
<keyword evidence="12" id="KW-1185">Reference proteome</keyword>
<evidence type="ECO:0000256" key="6">
    <source>
        <dbReference type="ARBA" id="ARBA00023052"/>
    </source>
</evidence>
<comment type="caution">
    <text evidence="11">The sequence shown here is derived from an EMBL/GenBank/DDBJ whole genome shotgun (WGS) entry which is preliminary data.</text>
</comment>
<evidence type="ECO:0000256" key="2">
    <source>
        <dbReference type="ARBA" id="ARBA00011870"/>
    </source>
</evidence>
<name>A0ABV1NF67_9GAMM</name>
<dbReference type="GO" id="GO:0004739">
    <property type="term" value="F:pyruvate dehydrogenase (acetyl-transferring) activity"/>
    <property type="evidence" value="ECO:0007669"/>
    <property type="project" value="UniProtKB-EC"/>
</dbReference>
<evidence type="ECO:0000256" key="9">
    <source>
        <dbReference type="SAM" id="MobiDB-lite"/>
    </source>
</evidence>
<feature type="domain" description="Dehydrogenase E1 component" evidence="10">
    <location>
        <begin position="39"/>
        <end position="330"/>
    </location>
</feature>
<comment type="subunit">
    <text evidence="2 8">Heterodimer of an alpha and a beta chain.</text>
</comment>
<dbReference type="Pfam" id="PF00676">
    <property type="entry name" value="E1_dh"/>
    <property type="match status" value="1"/>
</dbReference>
<dbReference type="EC" id="1.2.4.1" evidence="3 8"/>
<evidence type="ECO:0000256" key="8">
    <source>
        <dbReference type="RuleBase" id="RU361139"/>
    </source>
</evidence>
<dbReference type="Gene3D" id="3.40.50.970">
    <property type="match status" value="1"/>
</dbReference>
<comment type="function">
    <text evidence="8">The pyruvate dehydrogenase complex catalyzes the overall conversion of pyruvate to acetyl-CoA and CO(2).</text>
</comment>
<dbReference type="SUPFAM" id="SSF52518">
    <property type="entry name" value="Thiamin diphosphate-binding fold (THDP-binding)"/>
    <property type="match status" value="1"/>
</dbReference>
<dbReference type="InterPro" id="IPR001017">
    <property type="entry name" value="DH_E1"/>
</dbReference>
<reference evidence="11 12" key="1">
    <citation type="submission" date="2024-05" db="EMBL/GenBank/DDBJ databases">
        <title>Halomonas sp. SSM6 16S ribosomal RNA gene Genome sequencing and assembly.</title>
        <authorList>
            <person name="Yook S."/>
        </authorList>
    </citation>
    <scope>NUCLEOTIDE SEQUENCE [LARGE SCALE GENOMIC DNA]</scope>
    <source>
        <strain evidence="11 12">SSM6</strain>
    </source>
</reference>
<dbReference type="PANTHER" id="PTHR11516">
    <property type="entry name" value="PYRUVATE DEHYDROGENASE E1 COMPONENT, ALPHA SUBUNIT BACTERIAL AND ORGANELLAR"/>
    <property type="match status" value="1"/>
</dbReference>
<dbReference type="NCBIfam" id="TIGR03182">
    <property type="entry name" value="PDH_E1_alph_y"/>
    <property type="match status" value="1"/>
</dbReference>
<keyword evidence="5 8" id="KW-0560">Oxidoreductase</keyword>
<proteinExistence type="predicted"/>
<evidence type="ECO:0000313" key="12">
    <source>
        <dbReference type="Proteomes" id="UP001442468"/>
    </source>
</evidence>
<dbReference type="PANTHER" id="PTHR11516:SF60">
    <property type="entry name" value="PYRUVATE DEHYDROGENASE E1 COMPONENT SUBUNIT ALPHA"/>
    <property type="match status" value="1"/>
</dbReference>
<evidence type="ECO:0000256" key="5">
    <source>
        <dbReference type="ARBA" id="ARBA00023002"/>
    </source>
</evidence>
<dbReference type="InterPro" id="IPR017597">
    <property type="entry name" value="Pyrv_DH_E1_asu_subgrp-y"/>
</dbReference>
<sequence>MTAPDTRESPNTKQGPDIRPAIGAAGLDDPDRARALLWQMVRIRRFEEKCAELYSAGKIRGFLHLYIGEEAIAAGAIPALRDIDNVLATYREHGHALARGLPPGEIMAEMYGKQEGCSRGHGGSMHLFDAGRRFVGGSAIVGGSLPLAVGFALADKLAGRDSVTACFFGDGAVAEGEFHESLNLATLWQLPVLFLCENNLYAMGTALERHQSQSDLAAKAAAYQLRSEAVDGMDVVAVARATEAALEYVRGGQGPMFLEYRTYRFRAHSMFDPERYRDKEEVAQWKQRCPVETFARDAVACGLLGASVRDEIEREVAEEIDAAVAFAEEGTWEPVENLCHDVYAREVRP</sequence>
<dbReference type="RefSeq" id="WP_349761301.1">
    <property type="nucleotide sequence ID" value="NZ_JBEGCJ010000002.1"/>
</dbReference>
<comment type="catalytic activity">
    <reaction evidence="8">
        <text>N(6)-[(R)-lipoyl]-L-lysyl-[protein] + pyruvate + H(+) = N(6)-[(R)-S(8)-acetyldihydrolipoyl]-L-lysyl-[protein] + CO2</text>
        <dbReference type="Rhea" id="RHEA:19189"/>
        <dbReference type="Rhea" id="RHEA-COMP:10474"/>
        <dbReference type="Rhea" id="RHEA-COMP:10478"/>
        <dbReference type="ChEBI" id="CHEBI:15361"/>
        <dbReference type="ChEBI" id="CHEBI:15378"/>
        <dbReference type="ChEBI" id="CHEBI:16526"/>
        <dbReference type="ChEBI" id="CHEBI:83099"/>
        <dbReference type="ChEBI" id="CHEBI:83111"/>
        <dbReference type="EC" id="1.2.4.1"/>
    </reaction>
</comment>
<dbReference type="InterPro" id="IPR050642">
    <property type="entry name" value="PDH_E1_Alpha_Subunit"/>
</dbReference>